<feature type="domain" description="Type I restriction modification DNA specificity" evidence="5">
    <location>
        <begin position="12"/>
        <end position="180"/>
    </location>
</feature>
<proteinExistence type="inferred from homology"/>
<dbReference type="Gene3D" id="1.10.287.1120">
    <property type="entry name" value="Bipartite methylase S protein"/>
    <property type="match status" value="1"/>
</dbReference>
<evidence type="ECO:0000313" key="6">
    <source>
        <dbReference type="EMBL" id="EKU27222.1"/>
    </source>
</evidence>
<dbReference type="InterPro" id="IPR044946">
    <property type="entry name" value="Restrct_endonuc_typeI_TRD_sf"/>
</dbReference>
<evidence type="ECO:0000256" key="3">
    <source>
        <dbReference type="ARBA" id="ARBA00023125"/>
    </source>
</evidence>
<feature type="coiled-coil region" evidence="4">
    <location>
        <begin position="168"/>
        <end position="195"/>
    </location>
</feature>
<comment type="similarity">
    <text evidence="1">Belongs to the type-I restriction system S methylase family.</text>
</comment>
<dbReference type="CDD" id="cd17246">
    <property type="entry name" value="RMtype1_S_SonII-TRD2-CR2_like"/>
    <property type="match status" value="1"/>
</dbReference>
<dbReference type="RefSeq" id="WP_009490500.1">
    <property type="nucleotide sequence ID" value="NZ_AMYT01000018.1"/>
</dbReference>
<sequence>MKPQLRFKEFTDEWEEKKLGEIADVRDGTHSSPKFVKEGYPLITSKNLKDGKLDYSSINYISKHDYEEINKRSYVEDNDILMAMIGTIGNPVKIVKEKEFAIKNVALIKDKNKQNNYLIHYLQSNNIKKQFLLELAGGTQKFISLSTIRNIKIQLPPLLEQEKIGKFFSLLDQRIEKQERKVTLLEEEKKGYMQKLFKQELRFKDEEGNDYPEWEEKKLGEIAKIYDGMHSTPNYKNHGVPFLSVENISDLKTNKYISEEEYQNSFKNNKAEYGDIFMTRIGSIGVANINLNNEVAYYVSLALIKPQKINNWYLMHAIHSEQVQKDLWSKTLQVAFPQKINKGDINFIKIPFPSLPEQEKIGNFLSLLDQRIEKEQEKLRLMKKEKQGLLQQLFICK</sequence>
<dbReference type="Gene3D" id="3.90.220.20">
    <property type="entry name" value="DNA methylase specificity domains"/>
    <property type="match status" value="2"/>
</dbReference>
<evidence type="ECO:0000256" key="4">
    <source>
        <dbReference type="SAM" id="Coils"/>
    </source>
</evidence>
<feature type="domain" description="Type I restriction modification DNA specificity" evidence="5">
    <location>
        <begin position="213"/>
        <end position="377"/>
    </location>
</feature>
<evidence type="ECO:0000256" key="1">
    <source>
        <dbReference type="ARBA" id="ARBA00010923"/>
    </source>
</evidence>
<gene>
    <name evidence="6" type="ORF">C683_0879</name>
</gene>
<dbReference type="PANTHER" id="PTHR30408">
    <property type="entry name" value="TYPE-1 RESTRICTION ENZYME ECOKI SPECIFICITY PROTEIN"/>
    <property type="match status" value="1"/>
</dbReference>
<dbReference type="Pfam" id="PF01420">
    <property type="entry name" value="Methylase_S"/>
    <property type="match status" value="2"/>
</dbReference>
<keyword evidence="3" id="KW-0238">DNA-binding</keyword>
<comment type="caution">
    <text evidence="6">The sequence shown here is derived from an EMBL/GenBank/DDBJ whole genome shotgun (WGS) entry which is preliminary data.</text>
</comment>
<dbReference type="EC" id="3.1.21.3" evidence="6"/>
<reference evidence="6 7" key="1">
    <citation type="journal article" date="2013" name="Genome Announc.">
        <title>Draft Genome Sequence of Catellicoccus marimammalium, a Novel Species Commonly Found in Gull Feces.</title>
        <authorList>
            <person name="Weigand M.R."/>
            <person name="Ryu H."/>
            <person name="Bozcek L."/>
            <person name="Konstantinidis K.T."/>
            <person name="Santo Domingo J.W."/>
        </authorList>
    </citation>
    <scope>NUCLEOTIDE SEQUENCE [LARGE SCALE GENOMIC DNA]</scope>
    <source>
        <strain evidence="6 7">M35/04/3</strain>
    </source>
</reference>
<dbReference type="PATRIC" id="fig|1234409.3.peg.829"/>
<evidence type="ECO:0000256" key="2">
    <source>
        <dbReference type="ARBA" id="ARBA00022747"/>
    </source>
</evidence>
<organism evidence="6 7">
    <name type="scientific">Catellicoccus marimammalium M35/04/3</name>
    <dbReference type="NCBI Taxonomy" id="1234409"/>
    <lineage>
        <taxon>Bacteria</taxon>
        <taxon>Bacillati</taxon>
        <taxon>Bacillota</taxon>
        <taxon>Bacilli</taxon>
        <taxon>Lactobacillales</taxon>
        <taxon>Enterococcaceae</taxon>
        <taxon>Catellicoccus</taxon>
    </lineage>
</organism>
<feature type="coiled-coil region" evidence="4">
    <location>
        <begin position="365"/>
        <end position="392"/>
    </location>
</feature>
<dbReference type="REBASE" id="62097">
    <property type="entry name" value="S.Cma49459ORF879P"/>
</dbReference>
<name>K8ZB03_9ENTE</name>
<dbReference type="InterPro" id="IPR000055">
    <property type="entry name" value="Restrct_endonuc_typeI_TRD"/>
</dbReference>
<dbReference type="SUPFAM" id="SSF116734">
    <property type="entry name" value="DNA methylase specificity domain"/>
    <property type="match status" value="2"/>
</dbReference>
<accession>K8ZB03</accession>
<dbReference type="OrthoDB" id="9795776at2"/>
<protein>
    <submittedName>
        <fullName evidence="6">Type I restriction-modification system, specificity subunit S</fullName>
        <ecNumber evidence="6">3.1.21.3</ecNumber>
    </submittedName>
</protein>
<dbReference type="AlphaFoldDB" id="K8ZB03"/>
<dbReference type="eggNOG" id="COG0732">
    <property type="taxonomic scope" value="Bacteria"/>
</dbReference>
<dbReference type="EMBL" id="AMYT01000018">
    <property type="protein sequence ID" value="EKU27222.1"/>
    <property type="molecule type" value="Genomic_DNA"/>
</dbReference>
<dbReference type="GO" id="GO:0009307">
    <property type="term" value="P:DNA restriction-modification system"/>
    <property type="evidence" value="ECO:0007669"/>
    <property type="project" value="UniProtKB-KW"/>
</dbReference>
<dbReference type="GO" id="GO:0009035">
    <property type="term" value="F:type I site-specific deoxyribonuclease activity"/>
    <property type="evidence" value="ECO:0007669"/>
    <property type="project" value="UniProtKB-EC"/>
</dbReference>
<dbReference type="STRING" id="1234409.C683_0879"/>
<dbReference type="GO" id="GO:0003677">
    <property type="term" value="F:DNA binding"/>
    <property type="evidence" value="ECO:0007669"/>
    <property type="project" value="UniProtKB-KW"/>
</dbReference>
<dbReference type="InterPro" id="IPR052021">
    <property type="entry name" value="Type-I_RS_S_subunit"/>
</dbReference>
<keyword evidence="2" id="KW-0680">Restriction system</keyword>
<keyword evidence="4" id="KW-0175">Coiled coil</keyword>
<dbReference type="Proteomes" id="UP000016057">
    <property type="component" value="Unassembled WGS sequence"/>
</dbReference>
<keyword evidence="6" id="KW-0378">Hydrolase</keyword>
<evidence type="ECO:0000313" key="7">
    <source>
        <dbReference type="Proteomes" id="UP000016057"/>
    </source>
</evidence>
<keyword evidence="7" id="KW-1185">Reference proteome</keyword>
<evidence type="ECO:0000259" key="5">
    <source>
        <dbReference type="Pfam" id="PF01420"/>
    </source>
</evidence>
<dbReference type="PANTHER" id="PTHR30408:SF12">
    <property type="entry name" value="TYPE I RESTRICTION ENZYME MJAVIII SPECIFICITY SUBUNIT"/>
    <property type="match status" value="1"/>
</dbReference>